<keyword evidence="1" id="KW-0732">Signal</keyword>
<proteinExistence type="predicted"/>
<evidence type="ECO:0008006" key="3">
    <source>
        <dbReference type="Google" id="ProtNLM"/>
    </source>
</evidence>
<feature type="signal peptide" evidence="1">
    <location>
        <begin position="1"/>
        <end position="19"/>
    </location>
</feature>
<accession>A0A1J3J6M1</accession>
<gene>
    <name evidence="2" type="ORF">MP_TR22290_c1_g1_i1_g.64138</name>
</gene>
<organism evidence="2">
    <name type="scientific">Noccaea caerulescens</name>
    <name type="common">Alpine penny-cress</name>
    <name type="synonym">Thlaspi caerulescens</name>
    <dbReference type="NCBI Taxonomy" id="107243"/>
    <lineage>
        <taxon>Eukaryota</taxon>
        <taxon>Viridiplantae</taxon>
        <taxon>Streptophyta</taxon>
        <taxon>Embryophyta</taxon>
        <taxon>Tracheophyta</taxon>
        <taxon>Spermatophyta</taxon>
        <taxon>Magnoliopsida</taxon>
        <taxon>eudicotyledons</taxon>
        <taxon>Gunneridae</taxon>
        <taxon>Pentapetalae</taxon>
        <taxon>rosids</taxon>
        <taxon>malvids</taxon>
        <taxon>Brassicales</taxon>
        <taxon>Brassicaceae</taxon>
        <taxon>Coluteocarpeae</taxon>
        <taxon>Noccaea</taxon>
    </lineage>
</organism>
<dbReference type="AlphaFoldDB" id="A0A1J3J6M1"/>
<evidence type="ECO:0000313" key="2">
    <source>
        <dbReference type="EMBL" id="JAU87508.1"/>
    </source>
</evidence>
<evidence type="ECO:0000256" key="1">
    <source>
        <dbReference type="SAM" id="SignalP"/>
    </source>
</evidence>
<reference evidence="2" key="1">
    <citation type="submission" date="2016-07" db="EMBL/GenBank/DDBJ databases">
        <title>De novo transcriptome assembly of four accessions of the metal hyperaccumulator plant Noccaea caerulescens.</title>
        <authorList>
            <person name="Blande D."/>
            <person name="Halimaa P."/>
            <person name="Tervahauta A.I."/>
            <person name="Aarts M.G."/>
            <person name="Karenlampi S.O."/>
        </authorList>
    </citation>
    <scope>NUCLEOTIDE SEQUENCE</scope>
</reference>
<name>A0A1J3J6M1_NOCCA</name>
<dbReference type="EMBL" id="GEVM01018430">
    <property type="protein sequence ID" value="JAU87508.1"/>
    <property type="molecule type" value="Transcribed_RNA"/>
</dbReference>
<protein>
    <recommendedName>
        <fullName evidence="3">HTH psq-type domain-containing protein</fullName>
    </recommendedName>
</protein>
<feature type="chain" id="PRO_5009623882" description="HTH psq-type domain-containing protein" evidence="1">
    <location>
        <begin position="20"/>
        <end position="72"/>
    </location>
</feature>
<sequence>MIFFFGFNWFMIFLLELNGMLWEKSSSSRKSASRVALLKMERRVTKSKRDIAEIFGLNEQSIVRKNHCIFCF</sequence>